<evidence type="ECO:0000256" key="1">
    <source>
        <dbReference type="SAM" id="MobiDB-lite"/>
    </source>
</evidence>
<sequence length="131" mass="14132">MKASGKLLYGVQIGDVIHYDYTVTLPVMKHTVKALASTMDALGETDTPAAYVHYRVALLAEVLESLGSMSKEDITADFLLENLIEDDLDILDAELAGLKKKRMPVPQNLPGSEEPPSSSDALASAQNVSKE</sequence>
<dbReference type="AlphaFoldDB" id="A0A2X3J0L2"/>
<dbReference type="RefSeq" id="WP_227640592.1">
    <property type="nucleotide sequence ID" value="NZ_CP138466.1"/>
</dbReference>
<evidence type="ECO:0000313" key="5">
    <source>
        <dbReference type="Proteomes" id="UP000254103"/>
    </source>
</evidence>
<dbReference type="Proteomes" id="UP000254103">
    <property type="component" value="Unassembled WGS sequence"/>
</dbReference>
<gene>
    <name evidence="3" type="ORF">NCTC5052_02462</name>
    <name evidence="2" type="ORF">NCTC9645_06872</name>
</gene>
<evidence type="ECO:0000313" key="2">
    <source>
        <dbReference type="EMBL" id="SQC88714.1"/>
    </source>
</evidence>
<reference evidence="4 5" key="1">
    <citation type="submission" date="2018-06" db="EMBL/GenBank/DDBJ databases">
        <authorList>
            <consortium name="Pathogen Informatics"/>
            <person name="Doyle S."/>
        </authorList>
    </citation>
    <scope>NUCLEOTIDE SEQUENCE [LARGE SCALE GENOMIC DNA]</scope>
    <source>
        <strain evidence="3 5">NCTC5052</strain>
        <strain evidence="2 4">NCTC9645</strain>
    </source>
</reference>
<protein>
    <submittedName>
        <fullName evidence="2">Uncharacterized protein</fullName>
    </submittedName>
</protein>
<evidence type="ECO:0000313" key="4">
    <source>
        <dbReference type="Proteomes" id="UP000250675"/>
    </source>
</evidence>
<dbReference type="Proteomes" id="UP000250675">
    <property type="component" value="Unassembled WGS sequence"/>
</dbReference>
<name>A0A2X3J0L2_KLEPN</name>
<dbReference type="EMBL" id="UGLJ01000002">
    <property type="protein sequence ID" value="STT94040.1"/>
    <property type="molecule type" value="Genomic_DNA"/>
</dbReference>
<feature type="region of interest" description="Disordered" evidence="1">
    <location>
        <begin position="102"/>
        <end position="131"/>
    </location>
</feature>
<feature type="compositionally biased region" description="Polar residues" evidence="1">
    <location>
        <begin position="115"/>
        <end position="131"/>
    </location>
</feature>
<evidence type="ECO:0000313" key="3">
    <source>
        <dbReference type="EMBL" id="STT94040.1"/>
    </source>
</evidence>
<dbReference type="EMBL" id="UASO01000013">
    <property type="protein sequence ID" value="SQC88714.1"/>
    <property type="molecule type" value="Genomic_DNA"/>
</dbReference>
<proteinExistence type="predicted"/>
<accession>A0A2X3J0L2</accession>
<organism evidence="2 4">
    <name type="scientific">Klebsiella pneumoniae</name>
    <dbReference type="NCBI Taxonomy" id="573"/>
    <lineage>
        <taxon>Bacteria</taxon>
        <taxon>Pseudomonadati</taxon>
        <taxon>Pseudomonadota</taxon>
        <taxon>Gammaproteobacteria</taxon>
        <taxon>Enterobacterales</taxon>
        <taxon>Enterobacteriaceae</taxon>
        <taxon>Klebsiella/Raoultella group</taxon>
        <taxon>Klebsiella</taxon>
        <taxon>Klebsiella pneumoniae complex</taxon>
    </lineage>
</organism>